<keyword evidence="1" id="KW-0812">Transmembrane</keyword>
<dbReference type="OrthoDB" id="467509at2"/>
<keyword evidence="1" id="KW-1133">Transmembrane helix</keyword>
<evidence type="ECO:0000313" key="2">
    <source>
        <dbReference type="EMBL" id="KGF87852.1"/>
    </source>
</evidence>
<dbReference type="Pfam" id="PF11947">
    <property type="entry name" value="DUF3464"/>
    <property type="match status" value="1"/>
</dbReference>
<keyword evidence="1" id="KW-0472">Membrane</keyword>
<feature type="transmembrane region" description="Helical" evidence="1">
    <location>
        <begin position="56"/>
        <end position="78"/>
    </location>
</feature>
<gene>
    <name evidence="2" type="ORF">EU91_0886</name>
</gene>
<dbReference type="PANTHER" id="PTHR34575">
    <property type="entry name" value="PROTEIN PAM68, CHLOROPLASTIC"/>
    <property type="match status" value="1"/>
</dbReference>
<evidence type="ECO:0000313" key="3">
    <source>
        <dbReference type="Proteomes" id="UP000030598"/>
    </source>
</evidence>
<organism evidence="2 3">
    <name type="scientific">Prochlorococcus marinus str. GP2</name>
    <dbReference type="NCBI Taxonomy" id="59925"/>
    <lineage>
        <taxon>Bacteria</taxon>
        <taxon>Bacillati</taxon>
        <taxon>Cyanobacteriota</taxon>
        <taxon>Cyanophyceae</taxon>
        <taxon>Synechococcales</taxon>
        <taxon>Prochlorococcaceae</taxon>
        <taxon>Prochlorococcus</taxon>
    </lineage>
</organism>
<name>A0A0A1ZE42_PROMR</name>
<dbReference type="EMBL" id="JNAH01000004">
    <property type="protein sequence ID" value="KGF87852.1"/>
    <property type="molecule type" value="Genomic_DNA"/>
</dbReference>
<sequence>MKKKQSKKKAQNKKKNDYTKKTVFANLEKTSSKITTPKQASTGIPKYVADRMARRIFFTAGIPTILGMSVFVISYIIVTRNIAEIPPSSTIAISALFFLIGLAGLSFGILSASWDKEPGSFFGIENIPMNIERAKAAFKPATQNFEDNN</sequence>
<comment type="caution">
    <text evidence="2">The sequence shown here is derived from an EMBL/GenBank/DDBJ whole genome shotgun (WGS) entry which is preliminary data.</text>
</comment>
<feature type="transmembrane region" description="Helical" evidence="1">
    <location>
        <begin position="90"/>
        <end position="110"/>
    </location>
</feature>
<dbReference type="STRING" id="59925.EU91_0886"/>
<dbReference type="RefSeq" id="WP_032524544.1">
    <property type="nucleotide sequence ID" value="NZ_CP138934.1"/>
</dbReference>
<evidence type="ECO:0000256" key="1">
    <source>
        <dbReference type="SAM" id="Phobius"/>
    </source>
</evidence>
<dbReference type="InterPro" id="IPR021855">
    <property type="entry name" value="PAM68-like"/>
</dbReference>
<dbReference type="Proteomes" id="UP000030598">
    <property type="component" value="Unassembled WGS sequence"/>
</dbReference>
<reference evidence="3" key="1">
    <citation type="journal article" date="2014" name="Sci. Data">
        <title>Genomes of diverse isolates of the marine cyanobacterium Prochlorococcus.</title>
        <authorList>
            <person name="Biller S."/>
            <person name="Berube P."/>
            <person name="Thompson J."/>
            <person name="Kelly L."/>
            <person name="Roggensack S."/>
            <person name="Awad L."/>
            <person name="Roache-Johnson K."/>
            <person name="Ding H."/>
            <person name="Giovannoni S.J."/>
            <person name="Moore L.R."/>
            <person name="Chisholm S.W."/>
        </authorList>
    </citation>
    <scope>NUCLEOTIDE SEQUENCE [LARGE SCALE GENOMIC DNA]</scope>
    <source>
        <strain evidence="3">GP2</strain>
    </source>
</reference>
<accession>A0A0A1ZE42</accession>
<dbReference type="eggNOG" id="ENOG50314X7">
    <property type="taxonomic scope" value="Bacteria"/>
</dbReference>
<dbReference type="AlphaFoldDB" id="A0A0A1ZE42"/>
<evidence type="ECO:0008006" key="4">
    <source>
        <dbReference type="Google" id="ProtNLM"/>
    </source>
</evidence>
<proteinExistence type="predicted"/>
<dbReference type="PANTHER" id="PTHR34575:SF1">
    <property type="entry name" value="PROTEIN PAM68, CHLOROPLASTIC"/>
    <property type="match status" value="1"/>
</dbReference>
<protein>
    <recommendedName>
        <fullName evidence="4">DUF3464 domain-containing protein</fullName>
    </recommendedName>
</protein>